<dbReference type="InterPro" id="IPR019151">
    <property type="entry name" value="Proteasome_assmbl_chaperone_2"/>
</dbReference>
<dbReference type="InterPro" id="IPR038389">
    <property type="entry name" value="PSMG2_sf"/>
</dbReference>
<feature type="transmembrane region" description="Helical" evidence="1">
    <location>
        <begin position="15"/>
        <end position="35"/>
    </location>
</feature>
<dbReference type="AlphaFoldDB" id="A0A2K5ANM1"/>
<dbReference type="KEGG" id="ncv:NCAV_0040"/>
<dbReference type="GO" id="GO:0000502">
    <property type="term" value="C:proteasome complex"/>
    <property type="evidence" value="ECO:0007669"/>
    <property type="project" value="UniProtKB-KW"/>
</dbReference>
<gene>
    <name evidence="2" type="ORF">NCAV_0040</name>
</gene>
<keyword evidence="1" id="KW-1133">Transmembrane helix</keyword>
<protein>
    <submittedName>
        <fullName evidence="2">Putative Proteasome assembly chaperone</fullName>
    </submittedName>
</protein>
<dbReference type="Proteomes" id="UP000236248">
    <property type="component" value="Chromosome NCAV"/>
</dbReference>
<keyword evidence="1" id="KW-0472">Membrane</keyword>
<dbReference type="GeneID" id="41594146"/>
<dbReference type="Pfam" id="PF09754">
    <property type="entry name" value="PAC2"/>
    <property type="match status" value="1"/>
</dbReference>
<dbReference type="SUPFAM" id="SSF159659">
    <property type="entry name" value="Cgl1923-like"/>
    <property type="match status" value="1"/>
</dbReference>
<accession>A0A2K5ANM1</accession>
<sequence>MKVVEYDSIKMESPYIFIGLPDVGLVGSIAVSYMIDSIKMAEIGHVESDLLPPLLLVRHGEVKNPIRLYSNGSNMIALISEMPIHPSILQEFVTSIAEWFKRVNPRLVVSITGIPVQNRLNIDKPKVFYIATDEHTSSLMRSTHALVFEEGILFGAYAAILKACISRNIPTLTLFTQSHLNFPDPFASIEALEVLNKALNIGIDLNELREEAEMIRIKTRELMKQTESMLAEPRLKATPTFYG</sequence>
<keyword evidence="2" id="KW-0647">Proteasome</keyword>
<dbReference type="PANTHER" id="PTHR35610">
    <property type="entry name" value="3-ISOPROPYLMALATE DEHYDRATASE-RELATED"/>
    <property type="match status" value="1"/>
</dbReference>
<evidence type="ECO:0000313" key="2">
    <source>
        <dbReference type="EMBL" id="SPC33240.1"/>
    </source>
</evidence>
<dbReference type="Gene3D" id="3.40.50.10900">
    <property type="entry name" value="PAC-like subunit"/>
    <property type="match status" value="1"/>
</dbReference>
<dbReference type="RefSeq" id="WP_103286452.1">
    <property type="nucleotide sequence ID" value="NZ_LT981265.1"/>
</dbReference>
<evidence type="ECO:0000313" key="3">
    <source>
        <dbReference type="Proteomes" id="UP000236248"/>
    </source>
</evidence>
<evidence type="ECO:0000256" key="1">
    <source>
        <dbReference type="SAM" id="Phobius"/>
    </source>
</evidence>
<dbReference type="PANTHER" id="PTHR35610:SF3">
    <property type="entry name" value="PROTEASOME ASSEMBLY CHAPERONE FAMILY PROTEIN"/>
    <property type="match status" value="1"/>
</dbReference>
<keyword evidence="3" id="KW-1185">Reference proteome</keyword>
<reference evidence="3" key="1">
    <citation type="submission" date="2018-01" db="EMBL/GenBank/DDBJ databases">
        <authorList>
            <person name="Kerou L M."/>
        </authorList>
    </citation>
    <scope>NUCLEOTIDE SEQUENCE [LARGE SCALE GENOMIC DNA]</scope>
    <source>
        <strain evidence="3">SCU2</strain>
    </source>
</reference>
<organism evidence="2 3">
    <name type="scientific">Candidatus Nitrosocaldus cavascurensis</name>
    <dbReference type="NCBI Taxonomy" id="2058097"/>
    <lineage>
        <taxon>Archaea</taxon>
        <taxon>Nitrososphaerota</taxon>
        <taxon>Nitrososphaeria</taxon>
        <taxon>Candidatus Nitrosocaldales</taxon>
        <taxon>Candidatus Nitrosocaldaceae</taxon>
        <taxon>Candidatus Nitrosocaldus</taxon>
    </lineage>
</organism>
<dbReference type="EMBL" id="LT981265">
    <property type="protein sequence ID" value="SPC33240.1"/>
    <property type="molecule type" value="Genomic_DNA"/>
</dbReference>
<name>A0A2K5ANM1_9ARCH</name>
<keyword evidence="1" id="KW-0812">Transmembrane</keyword>
<proteinExistence type="predicted"/>